<organism evidence="1 2">
    <name type="scientific">Mycoplasma wenyonii</name>
    <dbReference type="NCBI Taxonomy" id="65123"/>
    <lineage>
        <taxon>Bacteria</taxon>
        <taxon>Bacillati</taxon>
        <taxon>Mycoplasmatota</taxon>
        <taxon>Mollicutes</taxon>
        <taxon>Mycoplasmataceae</taxon>
        <taxon>Mycoplasma</taxon>
    </lineage>
</organism>
<dbReference type="RefSeq" id="WP_146737506.1">
    <property type="nucleotide sequence ID" value="NZ_QKVO01000002.1"/>
</dbReference>
<reference evidence="2" key="1">
    <citation type="submission" date="2018-06" db="EMBL/GenBank/DDBJ databases">
        <authorList>
            <person name="Martinez Ocampo F."/>
            <person name="Quiroz Castaneda R.E."/>
            <person name="Rojas Lopez X."/>
        </authorList>
    </citation>
    <scope>NUCLEOTIDE SEQUENCE [LARGE SCALE GENOMIC DNA]</scope>
    <source>
        <strain evidence="2">INIFAP02</strain>
    </source>
</reference>
<accession>A0A328PS58</accession>
<comment type="caution">
    <text evidence="1">The sequence shown here is derived from an EMBL/GenBank/DDBJ whole genome shotgun (WGS) entry which is preliminary data.</text>
</comment>
<evidence type="ECO:0000313" key="1">
    <source>
        <dbReference type="EMBL" id="RAO95157.1"/>
    </source>
</evidence>
<sequence>MFLPKLLMAGGAVCVGCGLPVAYELMKGKKVDRGTFVFEGAGQVSLPILTCKSVGSNVIDVSLIYKLGADGKKELHWKGFDQQRQTDVGLEDIITARDSSWELSIFPVSKKVRIAPLSGGMGEDNYDDQNLFCNEDVLEVTKEADKHFDKGFNKIKLTLDNCKEISGKEECEINISKEVGLGWKPNFKPKAIFLI</sequence>
<dbReference type="OrthoDB" id="402348at2"/>
<gene>
    <name evidence="1" type="ORF">DNK47_00820</name>
</gene>
<protein>
    <submittedName>
        <fullName evidence="1">Uncharacterized protein</fullName>
    </submittedName>
</protein>
<keyword evidence="2" id="KW-1185">Reference proteome</keyword>
<evidence type="ECO:0000313" key="2">
    <source>
        <dbReference type="Proteomes" id="UP000249762"/>
    </source>
</evidence>
<proteinExistence type="predicted"/>
<dbReference type="AlphaFoldDB" id="A0A328PS58"/>
<name>A0A328PS58_9MOLU</name>
<dbReference type="Proteomes" id="UP000249762">
    <property type="component" value="Unassembled WGS sequence"/>
</dbReference>
<dbReference type="EMBL" id="QKVO01000002">
    <property type="protein sequence ID" value="RAO95157.1"/>
    <property type="molecule type" value="Genomic_DNA"/>
</dbReference>